<reference evidence="10" key="1">
    <citation type="submission" date="2017-08" db="EMBL/GenBank/DDBJ databases">
        <authorList>
            <person name="Varghese N."/>
            <person name="Submissions S."/>
        </authorList>
    </citation>
    <scope>NUCLEOTIDE SEQUENCE [LARGE SCALE GENOMIC DNA]</scope>
    <source>
        <strain evidence="10">JC22</strain>
    </source>
</reference>
<evidence type="ECO:0000256" key="5">
    <source>
        <dbReference type="ARBA" id="ARBA00022989"/>
    </source>
</evidence>
<evidence type="ECO:0000256" key="1">
    <source>
        <dbReference type="ARBA" id="ARBA00004651"/>
    </source>
</evidence>
<dbReference type="InterPro" id="IPR011701">
    <property type="entry name" value="MFS"/>
</dbReference>
<keyword evidence="2" id="KW-0813">Transport</keyword>
<dbReference type="SUPFAM" id="SSF103473">
    <property type="entry name" value="MFS general substrate transporter"/>
    <property type="match status" value="1"/>
</dbReference>
<dbReference type="NCBIfam" id="TIGR00711">
    <property type="entry name" value="efflux_EmrB"/>
    <property type="match status" value="1"/>
</dbReference>
<feature type="transmembrane region" description="Helical" evidence="7">
    <location>
        <begin position="21"/>
        <end position="39"/>
    </location>
</feature>
<dbReference type="GO" id="GO:0022857">
    <property type="term" value="F:transmembrane transporter activity"/>
    <property type="evidence" value="ECO:0007669"/>
    <property type="project" value="InterPro"/>
</dbReference>
<evidence type="ECO:0000256" key="3">
    <source>
        <dbReference type="ARBA" id="ARBA00022475"/>
    </source>
</evidence>
<dbReference type="InterPro" id="IPR036259">
    <property type="entry name" value="MFS_trans_sf"/>
</dbReference>
<protein>
    <submittedName>
        <fullName evidence="9">EmrB/QacA subfamily drug resistance transporter</fullName>
    </submittedName>
</protein>
<evidence type="ECO:0000313" key="10">
    <source>
        <dbReference type="Proteomes" id="UP000219636"/>
    </source>
</evidence>
<feature type="transmembrane region" description="Helical" evidence="7">
    <location>
        <begin position="274"/>
        <end position="295"/>
    </location>
</feature>
<organism evidence="9 10">
    <name type="scientific">Ureibacillus xyleni</name>
    <dbReference type="NCBI Taxonomy" id="614648"/>
    <lineage>
        <taxon>Bacteria</taxon>
        <taxon>Bacillati</taxon>
        <taxon>Bacillota</taxon>
        <taxon>Bacilli</taxon>
        <taxon>Bacillales</taxon>
        <taxon>Caryophanaceae</taxon>
        <taxon>Ureibacillus</taxon>
    </lineage>
</organism>
<dbReference type="InterPro" id="IPR020846">
    <property type="entry name" value="MFS_dom"/>
</dbReference>
<feature type="transmembrane region" description="Helical" evidence="7">
    <location>
        <begin position="411"/>
        <end position="429"/>
    </location>
</feature>
<comment type="subcellular location">
    <subcellularLocation>
        <location evidence="1">Cell membrane</location>
        <topology evidence="1">Multi-pass membrane protein</topology>
    </subcellularLocation>
</comment>
<dbReference type="PANTHER" id="PTHR42718">
    <property type="entry name" value="MAJOR FACILITATOR SUPERFAMILY MULTIDRUG TRANSPORTER MFSC"/>
    <property type="match status" value="1"/>
</dbReference>
<evidence type="ECO:0000256" key="2">
    <source>
        <dbReference type="ARBA" id="ARBA00022448"/>
    </source>
</evidence>
<feature type="transmembrane region" description="Helical" evidence="7">
    <location>
        <begin position="231"/>
        <end position="253"/>
    </location>
</feature>
<keyword evidence="5 7" id="KW-1133">Transmembrane helix</keyword>
<accession>A0A285TNL4</accession>
<feature type="transmembrane region" description="Helical" evidence="7">
    <location>
        <begin position="307"/>
        <end position="328"/>
    </location>
</feature>
<feature type="transmembrane region" description="Helical" evidence="7">
    <location>
        <begin position="449"/>
        <end position="466"/>
    </location>
</feature>
<feature type="domain" description="Major facilitator superfamily (MFS) profile" evidence="8">
    <location>
        <begin position="21"/>
        <end position="471"/>
    </location>
</feature>
<feature type="transmembrane region" description="Helical" evidence="7">
    <location>
        <begin position="86"/>
        <end position="113"/>
    </location>
</feature>
<keyword evidence="10" id="KW-1185">Reference proteome</keyword>
<keyword evidence="6 7" id="KW-0472">Membrane</keyword>
<dbReference type="Pfam" id="PF07690">
    <property type="entry name" value="MFS_1"/>
    <property type="match status" value="1"/>
</dbReference>
<dbReference type="PRINTS" id="PR01036">
    <property type="entry name" value="TCRTETB"/>
</dbReference>
<evidence type="ECO:0000256" key="6">
    <source>
        <dbReference type="ARBA" id="ARBA00023136"/>
    </source>
</evidence>
<feature type="transmembrane region" description="Helical" evidence="7">
    <location>
        <begin position="59"/>
        <end position="79"/>
    </location>
</feature>
<evidence type="ECO:0000259" key="8">
    <source>
        <dbReference type="PROSITE" id="PS50850"/>
    </source>
</evidence>
<feature type="transmembrane region" description="Helical" evidence="7">
    <location>
        <begin position="340"/>
        <end position="359"/>
    </location>
</feature>
<keyword evidence="3" id="KW-1003">Cell membrane</keyword>
<proteinExistence type="predicted"/>
<evidence type="ECO:0000313" key="9">
    <source>
        <dbReference type="EMBL" id="SOC24375.1"/>
    </source>
</evidence>
<dbReference type="CDD" id="cd17503">
    <property type="entry name" value="MFS_LmrB_MDR_like"/>
    <property type="match status" value="1"/>
</dbReference>
<feature type="transmembrane region" description="Helical" evidence="7">
    <location>
        <begin position="119"/>
        <end position="139"/>
    </location>
</feature>
<evidence type="ECO:0000256" key="4">
    <source>
        <dbReference type="ARBA" id="ARBA00022692"/>
    </source>
</evidence>
<sequence length="476" mass="52136">MEKNQMQPVDIYGNQFKRAGFVLVLLLGTFLTIINQTLLVTALPKIMGDLDINAIDAQWLITSFMLISGIMIPTTAFLLNTITNRTLFFIAMGSFAVGTVICALSTTFTTLLIGRIIQAMGSGLMIPLMQTLMFMVYPVERRGEAMGLVGVVIAFSPAIAPTVSGWIVDSFDWRYLFYILLPIVGINILLAFFYMKNIIKLTKPKLDVFSLILSSLGLGLLLYGISIAGNVGWQNMTSWISCIIGVVVVILFTHRQLKLAQPFLEVKVFKSRTFTLSTIIVAIIFMTMIASEILLPIYTQTIKEFSALQSGLILLPGALVLGVISPIAGKLIDKHGIKKIATIGMLILTIASLPFVFLTKETATWWIVSLYSLRMLGMGLVMIPLATVGINALPNELISHGSAINNTVRQVFASLGSAIMVGVMSATVIKYNNNFDGTSALLKGLNYGFMSAFLLIVVAFILCFFIKSTNYLKETD</sequence>
<dbReference type="AlphaFoldDB" id="A0A285TNL4"/>
<dbReference type="RefSeq" id="WP_237658473.1">
    <property type="nucleotide sequence ID" value="NZ_OBMQ01000017.1"/>
</dbReference>
<evidence type="ECO:0000256" key="7">
    <source>
        <dbReference type="SAM" id="Phobius"/>
    </source>
</evidence>
<dbReference type="Gene3D" id="1.20.1720.10">
    <property type="entry name" value="Multidrug resistance protein D"/>
    <property type="match status" value="1"/>
</dbReference>
<dbReference type="InterPro" id="IPR004638">
    <property type="entry name" value="EmrB-like"/>
</dbReference>
<feature type="transmembrane region" description="Helical" evidence="7">
    <location>
        <begin position="146"/>
        <end position="167"/>
    </location>
</feature>
<dbReference type="PROSITE" id="PS50850">
    <property type="entry name" value="MFS"/>
    <property type="match status" value="1"/>
</dbReference>
<dbReference type="PANTHER" id="PTHR42718:SF24">
    <property type="entry name" value="MAJOR FACILITATOR SUPERFAMILY (MFS) PROFILE DOMAIN-CONTAINING PROTEIN"/>
    <property type="match status" value="1"/>
</dbReference>
<feature type="transmembrane region" description="Helical" evidence="7">
    <location>
        <begin position="173"/>
        <end position="194"/>
    </location>
</feature>
<dbReference type="GO" id="GO:0005886">
    <property type="term" value="C:plasma membrane"/>
    <property type="evidence" value="ECO:0007669"/>
    <property type="project" value="UniProtKB-SubCell"/>
</dbReference>
<name>A0A285TNL4_9BACL</name>
<feature type="transmembrane region" description="Helical" evidence="7">
    <location>
        <begin position="206"/>
        <end position="225"/>
    </location>
</feature>
<dbReference type="EMBL" id="OBMQ01000017">
    <property type="protein sequence ID" value="SOC24375.1"/>
    <property type="molecule type" value="Genomic_DNA"/>
</dbReference>
<keyword evidence="4 7" id="KW-0812">Transmembrane</keyword>
<dbReference type="Proteomes" id="UP000219636">
    <property type="component" value="Unassembled WGS sequence"/>
</dbReference>
<gene>
    <name evidence="9" type="ORF">SAMN05880501_11720</name>
</gene>
<feature type="transmembrane region" description="Helical" evidence="7">
    <location>
        <begin position="365"/>
        <end position="390"/>
    </location>
</feature>
<dbReference type="Gene3D" id="1.20.1250.20">
    <property type="entry name" value="MFS general substrate transporter like domains"/>
    <property type="match status" value="1"/>
</dbReference>